<dbReference type="InterPro" id="IPR000594">
    <property type="entry name" value="ThiF_NAD_FAD-bd"/>
</dbReference>
<accession>X1SZT4</accession>
<dbReference type="InterPro" id="IPR035985">
    <property type="entry name" value="Ubiquitin-activating_enz"/>
</dbReference>
<dbReference type="SUPFAM" id="SSF69572">
    <property type="entry name" value="Activating enzymes of the ubiquitin-like proteins"/>
    <property type="match status" value="1"/>
</dbReference>
<sequence length="248" mass="27462">MLDADHKILLIDHDRVEPHNLRRQNFFAGDVGKFKSQVLAERLSRQYGKPIAYSVFPFQHDLVGEELGSYMSTRAIQGLIIGCVDNAAAREEISRSLRPGNWWLDSGNGYSSGQVLIGNATSRDALYAGFDKASKQVSRLPAPSWQLPSLLVPEQRAAGAPMDCAEAVAADRQSPIINQAMAMLVLEFIRRLLEGTLTWMGAYIDMEAGILQTVPAEPQMVARICGVRLNNLFESQCSIGRRYSLRVP</sequence>
<feature type="domain" description="THIF-type NAD/FAD binding fold" evidence="1">
    <location>
        <begin position="7"/>
        <end position="127"/>
    </location>
</feature>
<dbReference type="Gene3D" id="3.40.50.720">
    <property type="entry name" value="NAD(P)-binding Rossmann-like Domain"/>
    <property type="match status" value="1"/>
</dbReference>
<dbReference type="EMBL" id="BARW01007103">
    <property type="protein sequence ID" value="GAI84651.1"/>
    <property type="molecule type" value="Genomic_DNA"/>
</dbReference>
<gene>
    <name evidence="2" type="ORF">S12H4_14862</name>
</gene>
<dbReference type="Pfam" id="PF00899">
    <property type="entry name" value="ThiF"/>
    <property type="match status" value="1"/>
</dbReference>
<dbReference type="AlphaFoldDB" id="X1SZT4"/>
<dbReference type="GO" id="GO:0008641">
    <property type="term" value="F:ubiquitin-like modifier activating enzyme activity"/>
    <property type="evidence" value="ECO:0007669"/>
    <property type="project" value="InterPro"/>
</dbReference>
<evidence type="ECO:0000259" key="1">
    <source>
        <dbReference type="Pfam" id="PF00899"/>
    </source>
</evidence>
<reference evidence="2" key="1">
    <citation type="journal article" date="2014" name="Front. Microbiol.">
        <title>High frequency of phylogenetically diverse reductive dehalogenase-homologous genes in deep subseafloor sedimentary metagenomes.</title>
        <authorList>
            <person name="Kawai M."/>
            <person name="Futagami T."/>
            <person name="Toyoda A."/>
            <person name="Takaki Y."/>
            <person name="Nishi S."/>
            <person name="Hori S."/>
            <person name="Arai W."/>
            <person name="Tsubouchi T."/>
            <person name="Morono Y."/>
            <person name="Uchiyama I."/>
            <person name="Ito T."/>
            <person name="Fujiyama A."/>
            <person name="Inagaki F."/>
            <person name="Takami H."/>
        </authorList>
    </citation>
    <scope>NUCLEOTIDE SEQUENCE</scope>
    <source>
        <strain evidence="2">Expedition CK06-06</strain>
    </source>
</reference>
<evidence type="ECO:0000313" key="2">
    <source>
        <dbReference type="EMBL" id="GAI84651.1"/>
    </source>
</evidence>
<protein>
    <recommendedName>
        <fullName evidence="1">THIF-type NAD/FAD binding fold domain-containing protein</fullName>
    </recommendedName>
</protein>
<name>X1SZT4_9ZZZZ</name>
<organism evidence="2">
    <name type="scientific">marine sediment metagenome</name>
    <dbReference type="NCBI Taxonomy" id="412755"/>
    <lineage>
        <taxon>unclassified sequences</taxon>
        <taxon>metagenomes</taxon>
        <taxon>ecological metagenomes</taxon>
    </lineage>
</organism>
<proteinExistence type="predicted"/>
<comment type="caution">
    <text evidence="2">The sequence shown here is derived from an EMBL/GenBank/DDBJ whole genome shotgun (WGS) entry which is preliminary data.</text>
</comment>